<evidence type="ECO:0000256" key="3">
    <source>
        <dbReference type="ARBA" id="ARBA00022603"/>
    </source>
</evidence>
<dbReference type="InterPro" id="IPR002295">
    <property type="entry name" value="N4/N6-MTase_EcoPI_Mod-like"/>
</dbReference>
<dbReference type="RefSeq" id="WP_231476679.1">
    <property type="nucleotide sequence ID" value="NZ_QBKU01000011.1"/>
</dbReference>
<comment type="similarity">
    <text evidence="1">Belongs to the N(4)/N(6)-methyltransferase family.</text>
</comment>
<evidence type="ECO:0000313" key="8">
    <source>
        <dbReference type="EMBL" id="PTX72301.1"/>
    </source>
</evidence>
<organism evidence="8 9">
    <name type="scientific">Sulfitobacter mediterraneus</name>
    <dbReference type="NCBI Taxonomy" id="83219"/>
    <lineage>
        <taxon>Bacteria</taxon>
        <taxon>Pseudomonadati</taxon>
        <taxon>Pseudomonadota</taxon>
        <taxon>Alphaproteobacteria</taxon>
        <taxon>Rhodobacterales</taxon>
        <taxon>Roseobacteraceae</taxon>
        <taxon>Sulfitobacter</taxon>
    </lineage>
</organism>
<feature type="domain" description="ParB-like N-terminal" evidence="7">
    <location>
        <begin position="31"/>
        <end position="117"/>
    </location>
</feature>
<dbReference type="PANTHER" id="PTHR33375">
    <property type="entry name" value="CHROMOSOME-PARTITIONING PROTEIN PARB-RELATED"/>
    <property type="match status" value="1"/>
</dbReference>
<keyword evidence="4" id="KW-0808">Transferase</keyword>
<dbReference type="GO" id="GO:0007059">
    <property type="term" value="P:chromosome segregation"/>
    <property type="evidence" value="ECO:0007669"/>
    <property type="project" value="TreeGrafter"/>
</dbReference>
<dbReference type="InterPro" id="IPR036086">
    <property type="entry name" value="ParB/Sulfiredoxin_sf"/>
</dbReference>
<dbReference type="Proteomes" id="UP000244092">
    <property type="component" value="Unassembled WGS sequence"/>
</dbReference>
<dbReference type="InterPro" id="IPR015840">
    <property type="entry name" value="DNA_MeTrfase_ParB"/>
</dbReference>
<dbReference type="InterPro" id="IPR029063">
    <property type="entry name" value="SAM-dependent_MTases_sf"/>
</dbReference>
<comment type="catalytic activity">
    <reaction evidence="6">
        <text>a 2'-deoxyadenosine in DNA + S-adenosyl-L-methionine = an N(6)-methyl-2'-deoxyadenosine in DNA + S-adenosyl-L-homocysteine + H(+)</text>
        <dbReference type="Rhea" id="RHEA:15197"/>
        <dbReference type="Rhea" id="RHEA-COMP:12418"/>
        <dbReference type="Rhea" id="RHEA-COMP:12419"/>
        <dbReference type="ChEBI" id="CHEBI:15378"/>
        <dbReference type="ChEBI" id="CHEBI:57856"/>
        <dbReference type="ChEBI" id="CHEBI:59789"/>
        <dbReference type="ChEBI" id="CHEBI:90615"/>
        <dbReference type="ChEBI" id="CHEBI:90616"/>
        <dbReference type="EC" id="2.1.1.72"/>
    </reaction>
</comment>
<dbReference type="InterPro" id="IPR003115">
    <property type="entry name" value="ParB_N"/>
</dbReference>
<dbReference type="AlphaFoldDB" id="A0A2T6CAR0"/>
<dbReference type="SUPFAM" id="SSF110849">
    <property type="entry name" value="ParB/Sulfiredoxin"/>
    <property type="match status" value="1"/>
</dbReference>
<dbReference type="EC" id="2.1.1.72" evidence="2"/>
<evidence type="ECO:0000256" key="2">
    <source>
        <dbReference type="ARBA" id="ARBA00011900"/>
    </source>
</evidence>
<evidence type="ECO:0000256" key="6">
    <source>
        <dbReference type="ARBA" id="ARBA00047942"/>
    </source>
</evidence>
<reference evidence="8 9" key="1">
    <citation type="submission" date="2018-04" db="EMBL/GenBank/DDBJ databases">
        <title>Genomic Encyclopedia of Archaeal and Bacterial Type Strains, Phase II (KMG-II): from individual species to whole genera.</title>
        <authorList>
            <person name="Goeker M."/>
        </authorList>
    </citation>
    <scope>NUCLEOTIDE SEQUENCE [LARGE SCALE GENOMIC DNA]</scope>
    <source>
        <strain evidence="8 9">DSM 12244</strain>
    </source>
</reference>
<dbReference type="GO" id="GO:0003677">
    <property type="term" value="F:DNA binding"/>
    <property type="evidence" value="ECO:0007669"/>
    <property type="project" value="InterPro"/>
</dbReference>
<dbReference type="PANTHER" id="PTHR33375:SF1">
    <property type="entry name" value="CHROMOSOME-PARTITIONING PROTEIN PARB-RELATED"/>
    <property type="match status" value="1"/>
</dbReference>
<evidence type="ECO:0000256" key="4">
    <source>
        <dbReference type="ARBA" id="ARBA00022679"/>
    </source>
</evidence>
<dbReference type="CDD" id="cd16403">
    <property type="entry name" value="ParB_N_like_MT"/>
    <property type="match status" value="1"/>
</dbReference>
<accession>A0A2T6CAR0</accession>
<dbReference type="GO" id="GO:0032259">
    <property type="term" value="P:methylation"/>
    <property type="evidence" value="ECO:0007669"/>
    <property type="project" value="UniProtKB-KW"/>
</dbReference>
<dbReference type="Pfam" id="PF02195">
    <property type="entry name" value="ParB_N"/>
    <property type="match status" value="1"/>
</dbReference>
<dbReference type="InterPro" id="IPR050336">
    <property type="entry name" value="Chromosome_partition/occlusion"/>
</dbReference>
<gene>
    <name evidence="8" type="ORF">C8N31_11112</name>
</gene>
<evidence type="ECO:0000256" key="1">
    <source>
        <dbReference type="ARBA" id="ARBA00006594"/>
    </source>
</evidence>
<dbReference type="PRINTS" id="PR00506">
    <property type="entry name" value="D21N6MTFRASE"/>
</dbReference>
<evidence type="ECO:0000256" key="5">
    <source>
        <dbReference type="ARBA" id="ARBA00022691"/>
    </source>
</evidence>
<dbReference type="GO" id="GO:0045881">
    <property type="term" value="P:positive regulation of sporulation resulting in formation of a cellular spore"/>
    <property type="evidence" value="ECO:0007669"/>
    <property type="project" value="TreeGrafter"/>
</dbReference>
<dbReference type="PIRSF" id="PIRSF036758">
    <property type="entry name" value="Aden_M_ParB"/>
    <property type="match status" value="1"/>
</dbReference>
<evidence type="ECO:0000259" key="7">
    <source>
        <dbReference type="SMART" id="SM00470"/>
    </source>
</evidence>
<dbReference type="InterPro" id="IPR002941">
    <property type="entry name" value="DNA_methylase_N4/N6"/>
</dbReference>
<keyword evidence="3 8" id="KW-0489">Methyltransferase</keyword>
<evidence type="ECO:0000313" key="9">
    <source>
        <dbReference type="Proteomes" id="UP000244092"/>
    </source>
</evidence>
<dbReference type="SUPFAM" id="SSF53335">
    <property type="entry name" value="S-adenosyl-L-methionine-dependent methyltransferases"/>
    <property type="match status" value="1"/>
</dbReference>
<sequence>MRHTNQKQLNVRRRIRKRKSVSALVEGQNVVFRNINDLQPYAKNARRHDAKQIGQLKNSIYAFGFMNPIIVDSDDVVIAGHGRRQAAIELGMTNVPVIEVTHLSDAEVKAYRLADNKLAENSKWDEGLLQIELAELIDLELAGDLSFDFNTIGFETAELDIMLTDAVSEDLEEFVEGPAAEPICKVGETWVLGKHRIACMSALVASSFVQLLDGDEPSLINTDPPYNVHVNGHVRSGAAAKHREFAMASGEMTTSEFTDFLKTSLGHAVAAARAGAIMMSFIDWRHLNELDAACRALHLEQINLCVWVKTNGGMGSLYRSQHELCAIYKLPGGAHINNVQLGAMGRNRTNVWEYAGVNSFGHNRSADLADHPTVKPVAMIEDAIKDVTNHGDIVLDPFGGSGTTLLAAERCRRRARLLEIDPLYVDVTIRRWQELTGEQAYNLETNETWNDRGARASDE</sequence>
<dbReference type="GO" id="GO:0008170">
    <property type="term" value="F:N-methyltransferase activity"/>
    <property type="evidence" value="ECO:0007669"/>
    <property type="project" value="InterPro"/>
</dbReference>
<dbReference type="Gene3D" id="3.40.50.150">
    <property type="entry name" value="Vaccinia Virus protein VP39"/>
    <property type="match status" value="1"/>
</dbReference>
<dbReference type="GO" id="GO:0005694">
    <property type="term" value="C:chromosome"/>
    <property type="evidence" value="ECO:0007669"/>
    <property type="project" value="TreeGrafter"/>
</dbReference>
<dbReference type="EMBL" id="QBKU01000011">
    <property type="protein sequence ID" value="PTX72301.1"/>
    <property type="molecule type" value="Genomic_DNA"/>
</dbReference>
<protein>
    <recommendedName>
        <fullName evidence="2">site-specific DNA-methyltransferase (adenine-specific)</fullName>
        <ecNumber evidence="2">2.1.1.72</ecNumber>
    </recommendedName>
</protein>
<name>A0A2T6CAR0_9RHOB</name>
<dbReference type="Pfam" id="PF01555">
    <property type="entry name" value="N6_N4_Mtase"/>
    <property type="match status" value="1"/>
</dbReference>
<proteinExistence type="inferred from homology"/>
<comment type="caution">
    <text evidence="8">The sequence shown here is derived from an EMBL/GenBank/DDBJ whole genome shotgun (WGS) entry which is preliminary data.</text>
</comment>
<keyword evidence="5" id="KW-0949">S-adenosyl-L-methionine</keyword>
<dbReference type="GO" id="GO:0009007">
    <property type="term" value="F:site-specific DNA-methyltransferase (adenine-specific) activity"/>
    <property type="evidence" value="ECO:0007669"/>
    <property type="project" value="UniProtKB-EC"/>
</dbReference>
<dbReference type="Gene3D" id="3.90.1530.10">
    <property type="entry name" value="Conserved hypothetical protein from pyrococcus furiosus pfu- 392566-001, ParB domain"/>
    <property type="match status" value="1"/>
</dbReference>
<dbReference type="SMART" id="SM00470">
    <property type="entry name" value="ParB"/>
    <property type="match status" value="1"/>
</dbReference>